<protein>
    <recommendedName>
        <fullName evidence="4">Plasmid stabilization protein</fullName>
    </recommendedName>
</protein>
<comment type="caution">
    <text evidence="2">The sequence shown here is derived from an EMBL/GenBank/DDBJ whole genome shotgun (WGS) entry which is preliminary data.</text>
</comment>
<gene>
    <name evidence="2" type="ORF">FEM21_18860</name>
</gene>
<evidence type="ECO:0000256" key="1">
    <source>
        <dbReference type="ARBA" id="ARBA00022649"/>
    </source>
</evidence>
<dbReference type="PATRIC" id="fig|1492738.3.peg.1875"/>
<dbReference type="EMBL" id="JNCA01000017">
    <property type="protein sequence ID" value="KDN54881.1"/>
    <property type="molecule type" value="Genomic_DNA"/>
</dbReference>
<dbReference type="InterPro" id="IPR007712">
    <property type="entry name" value="RelE/ParE_toxin"/>
</dbReference>
<accession>A0A066WM35</accession>
<evidence type="ECO:0000313" key="3">
    <source>
        <dbReference type="Proteomes" id="UP000027064"/>
    </source>
</evidence>
<dbReference type="STRING" id="1492738.FEM21_18860"/>
<evidence type="ECO:0008006" key="4">
    <source>
        <dbReference type="Google" id="ProtNLM"/>
    </source>
</evidence>
<name>A0A066WM35_9FLAO</name>
<keyword evidence="3" id="KW-1185">Reference proteome</keyword>
<dbReference type="Pfam" id="PF05016">
    <property type="entry name" value="ParE_toxin"/>
    <property type="match status" value="1"/>
</dbReference>
<reference evidence="2 3" key="1">
    <citation type="submission" date="2014-05" db="EMBL/GenBank/DDBJ databases">
        <title>Genome Sequence of Flavobacterium sp. EM1321.</title>
        <authorList>
            <person name="Shin S.-K."/>
            <person name="Yi H."/>
        </authorList>
    </citation>
    <scope>NUCLEOTIDE SEQUENCE [LARGE SCALE GENOMIC DNA]</scope>
    <source>
        <strain evidence="2 3">EM1321</strain>
    </source>
</reference>
<dbReference type="AlphaFoldDB" id="A0A066WM35"/>
<evidence type="ECO:0000313" key="2">
    <source>
        <dbReference type="EMBL" id="KDN54881.1"/>
    </source>
</evidence>
<proteinExistence type="predicted"/>
<organism evidence="2 3">
    <name type="scientific">Flavobacterium seoulense</name>
    <dbReference type="NCBI Taxonomy" id="1492738"/>
    <lineage>
        <taxon>Bacteria</taxon>
        <taxon>Pseudomonadati</taxon>
        <taxon>Bacteroidota</taxon>
        <taxon>Flavobacteriia</taxon>
        <taxon>Flavobacteriales</taxon>
        <taxon>Flavobacteriaceae</taxon>
        <taxon>Flavobacterium</taxon>
    </lineage>
</organism>
<keyword evidence="1" id="KW-1277">Toxin-antitoxin system</keyword>
<sequence>MVVDKIIELVETLQDERFEYSKDPIINKEKFRHVSIWSYKIIYERTENKVIILDIFNGRQNPDKLKKY</sequence>
<dbReference type="InterPro" id="IPR035093">
    <property type="entry name" value="RelE/ParE_toxin_dom_sf"/>
</dbReference>
<dbReference type="Proteomes" id="UP000027064">
    <property type="component" value="Unassembled WGS sequence"/>
</dbReference>
<dbReference type="Gene3D" id="3.30.2310.20">
    <property type="entry name" value="RelE-like"/>
    <property type="match status" value="1"/>
</dbReference>